<accession>A0A179IAS2</accession>
<evidence type="ECO:0000313" key="2">
    <source>
        <dbReference type="EMBL" id="OAQ98849.1"/>
    </source>
</evidence>
<dbReference type="SUPFAM" id="SSF56112">
    <property type="entry name" value="Protein kinase-like (PK-like)"/>
    <property type="match status" value="1"/>
</dbReference>
<dbReference type="OrthoDB" id="2906425at2759"/>
<protein>
    <recommendedName>
        <fullName evidence="1">Aminoglycoside phosphotransferase domain-containing protein</fullName>
    </recommendedName>
</protein>
<dbReference type="Gene3D" id="3.90.1200.10">
    <property type="match status" value="1"/>
</dbReference>
<evidence type="ECO:0000259" key="1">
    <source>
        <dbReference type="Pfam" id="PF01636"/>
    </source>
</evidence>
<dbReference type="InterPro" id="IPR002575">
    <property type="entry name" value="Aminoglycoside_PTrfase"/>
</dbReference>
<dbReference type="InterPro" id="IPR051678">
    <property type="entry name" value="AGP_Transferase"/>
</dbReference>
<dbReference type="InterPro" id="IPR011009">
    <property type="entry name" value="Kinase-like_dom_sf"/>
</dbReference>
<proteinExistence type="predicted"/>
<reference evidence="2 3" key="1">
    <citation type="submission" date="2016-03" db="EMBL/GenBank/DDBJ databases">
        <title>Fine-scale spatial genetic structure of a fungal parasite of coffee scale insects.</title>
        <authorList>
            <person name="Jackson D."/>
            <person name="Zemenick K.A."/>
            <person name="Malloure B."/>
            <person name="Quandt C.A."/>
            <person name="James T.Y."/>
        </authorList>
    </citation>
    <scope>NUCLEOTIDE SEQUENCE [LARGE SCALE GENOMIC DNA]</scope>
    <source>
        <strain evidence="2 3">UM487</strain>
    </source>
</reference>
<name>A0A179IAS2_CORDF</name>
<dbReference type="PANTHER" id="PTHR21310:SF15">
    <property type="entry name" value="AMINOGLYCOSIDE PHOSPHOTRANSFERASE DOMAIN-CONTAINING PROTEIN"/>
    <property type="match status" value="1"/>
</dbReference>
<dbReference type="EMBL" id="LUKN01002566">
    <property type="protein sequence ID" value="OAQ98849.1"/>
    <property type="molecule type" value="Genomic_DNA"/>
</dbReference>
<dbReference type="PANTHER" id="PTHR21310">
    <property type="entry name" value="AMINOGLYCOSIDE PHOSPHOTRANSFERASE-RELATED-RELATED"/>
    <property type="match status" value="1"/>
</dbReference>
<comment type="caution">
    <text evidence="2">The sequence shown here is derived from an EMBL/GenBank/DDBJ whole genome shotgun (WGS) entry which is preliminary data.</text>
</comment>
<gene>
    <name evidence="2" type="ORF">LLEC1_01714</name>
</gene>
<keyword evidence="3" id="KW-1185">Reference proteome</keyword>
<evidence type="ECO:0000313" key="3">
    <source>
        <dbReference type="Proteomes" id="UP000243081"/>
    </source>
</evidence>
<sequence length="234" mass="26750">MVMPWLSYYVTTKAFIKREPSVQELGVDQWGNPAINPYIRARLRNEAAALEFVAQHSTISVPQKVRLWEENGLVYLRMSLIEGAIELASVDDSLMPDAIAKVTAELEKDILPRLHGLPKTGRIGSSDLELPFIPSRRFWRAKEDREWPMKTSSSYVFCHGDLSRNNILIDPECFKIRAIIDWESAGFYPENWELPLWKANSPQEKSEMVRRANERDVGFWEGMGTDGVGEQSHG</sequence>
<dbReference type="Proteomes" id="UP000243081">
    <property type="component" value="Unassembled WGS sequence"/>
</dbReference>
<dbReference type="AlphaFoldDB" id="A0A179IAS2"/>
<dbReference type="CDD" id="cd05120">
    <property type="entry name" value="APH_ChoK_like"/>
    <property type="match status" value="1"/>
</dbReference>
<feature type="domain" description="Aminoglycoside phosphotransferase" evidence="1">
    <location>
        <begin position="41"/>
        <end position="189"/>
    </location>
</feature>
<organism evidence="2 3">
    <name type="scientific">Cordyceps confragosa</name>
    <name type="common">Lecanicillium lecanii</name>
    <dbReference type="NCBI Taxonomy" id="2714763"/>
    <lineage>
        <taxon>Eukaryota</taxon>
        <taxon>Fungi</taxon>
        <taxon>Dikarya</taxon>
        <taxon>Ascomycota</taxon>
        <taxon>Pezizomycotina</taxon>
        <taxon>Sordariomycetes</taxon>
        <taxon>Hypocreomycetidae</taxon>
        <taxon>Hypocreales</taxon>
        <taxon>Cordycipitaceae</taxon>
        <taxon>Akanthomyces</taxon>
    </lineage>
</organism>
<dbReference type="Pfam" id="PF01636">
    <property type="entry name" value="APH"/>
    <property type="match status" value="1"/>
</dbReference>